<protein>
    <submittedName>
        <fullName evidence="2">Uncharacterized protein</fullName>
    </submittedName>
</protein>
<accession>A0A379GDU7</accession>
<evidence type="ECO:0000256" key="1">
    <source>
        <dbReference type="SAM" id="MobiDB-lite"/>
    </source>
</evidence>
<feature type="region of interest" description="Disordered" evidence="1">
    <location>
        <begin position="1"/>
        <end position="26"/>
    </location>
</feature>
<dbReference type="Proteomes" id="UP000254191">
    <property type="component" value="Unassembled WGS sequence"/>
</dbReference>
<sequence>MPPVTELAPASGAETPSGDPFPNSSGCFDQRFASLYEIKDEISPPVPGIAPIAVPIADERK</sequence>
<gene>
    <name evidence="2" type="ORF">NCTC11938_03352</name>
</gene>
<reference evidence="2 3" key="1">
    <citation type="submission" date="2018-06" db="EMBL/GenBank/DDBJ databases">
        <authorList>
            <consortium name="Pathogen Informatics"/>
            <person name="Doyle S."/>
        </authorList>
    </citation>
    <scope>NUCLEOTIDE SEQUENCE [LARGE SCALE GENOMIC DNA]</scope>
    <source>
        <strain evidence="2 3">NCTC11938</strain>
    </source>
</reference>
<evidence type="ECO:0000313" key="2">
    <source>
        <dbReference type="EMBL" id="SUC39061.1"/>
    </source>
</evidence>
<proteinExistence type="predicted"/>
<organism evidence="2 3">
    <name type="scientific">Proteus mirabilis</name>
    <dbReference type="NCBI Taxonomy" id="584"/>
    <lineage>
        <taxon>Bacteria</taxon>
        <taxon>Pseudomonadati</taxon>
        <taxon>Pseudomonadota</taxon>
        <taxon>Gammaproteobacteria</taxon>
        <taxon>Enterobacterales</taxon>
        <taxon>Morganellaceae</taxon>
        <taxon>Proteus</taxon>
    </lineage>
</organism>
<evidence type="ECO:0000313" key="3">
    <source>
        <dbReference type="Proteomes" id="UP000254191"/>
    </source>
</evidence>
<name>A0A379GDU7_PROMI</name>
<dbReference type="EMBL" id="UGTS01000005">
    <property type="protein sequence ID" value="SUC39061.1"/>
    <property type="molecule type" value="Genomic_DNA"/>
</dbReference>
<dbReference type="AlphaFoldDB" id="A0A379GDU7"/>